<reference evidence="2 5" key="1">
    <citation type="submission" date="2016-08" db="EMBL/GenBank/DDBJ databases">
        <title>Candidatus Dactylopiibacterium carminicum genome sequence.</title>
        <authorList>
            <person name="Ramirez-Puebla S.T."/>
            <person name="Ormeno-Orrillo E."/>
            <person name="Vera-Ponce De Leon A."/>
            <person name="Luis L."/>
            <person name="Sanchez-Flores A."/>
            <person name="Monica R."/>
            <person name="Martinez-Romero E."/>
        </authorList>
    </citation>
    <scope>NUCLEOTIDE SEQUENCE [LARGE SCALE GENOMIC DNA]</scope>
    <source>
        <strain evidence="2">END1</strain>
    </source>
</reference>
<sequence length="98" mass="10556">MKKQLSIVAGVLGLVIASTAAQAAVTTKQVDNIQPGSTKAQVIAQLGKADWNPTWFNGKSSLVYSLSDEYNPAVRAYVDLDQNQKVVSVGLYDEQNND</sequence>
<dbReference type="EMBL" id="NMRN01000019">
    <property type="protein sequence ID" value="PAS93298.1"/>
    <property type="molecule type" value="Genomic_DNA"/>
</dbReference>
<dbReference type="RefSeq" id="WP_095524463.1">
    <property type="nucleotide sequence ID" value="NZ_MDUX01000023.1"/>
</dbReference>
<dbReference type="AlphaFoldDB" id="A0A272ET75"/>
<feature type="chain" id="PRO_5011972910" description="PepSY domain-containing protein" evidence="1">
    <location>
        <begin position="24"/>
        <end position="98"/>
    </location>
</feature>
<proteinExistence type="predicted"/>
<evidence type="ECO:0008006" key="6">
    <source>
        <dbReference type="Google" id="ProtNLM"/>
    </source>
</evidence>
<reference evidence="3 4" key="2">
    <citation type="submission" date="2017-07" db="EMBL/GenBank/DDBJ databases">
        <title>Candidatus Dactylopiibacterium carminicum, a nitrogen-fixing symbiont of the cochineal insect Dactylopius coccus and Dactylopius opuntiae (Hemiptera: Coccoidea: Dactylopiidae).</title>
        <authorList>
            <person name="Vera A."/>
        </authorList>
    </citation>
    <scope>NUCLEOTIDE SEQUENCE [LARGE SCALE GENOMIC DNA]</scope>
    <source>
        <strain evidence="3 4">NFDCM</strain>
    </source>
</reference>
<evidence type="ECO:0000256" key="1">
    <source>
        <dbReference type="SAM" id="SignalP"/>
    </source>
</evidence>
<keyword evidence="1" id="KW-0732">Signal</keyword>
<evidence type="ECO:0000313" key="4">
    <source>
        <dbReference type="Proteomes" id="UP000216107"/>
    </source>
</evidence>
<evidence type="ECO:0000313" key="5">
    <source>
        <dbReference type="Proteomes" id="UP000623509"/>
    </source>
</evidence>
<feature type="signal peptide" evidence="1">
    <location>
        <begin position="1"/>
        <end position="23"/>
    </location>
</feature>
<dbReference type="Proteomes" id="UP000623509">
    <property type="component" value="Unassembled WGS sequence"/>
</dbReference>
<keyword evidence="5" id="KW-1185">Reference proteome</keyword>
<gene>
    <name evidence="2" type="ORF">BGI27_08500</name>
    <name evidence="3" type="ORF">CGU29_08150</name>
</gene>
<dbReference type="EMBL" id="MDUX01000023">
    <property type="protein sequence ID" value="KAF7599307.1"/>
    <property type="molecule type" value="Genomic_DNA"/>
</dbReference>
<accession>A0A272ET75</accession>
<evidence type="ECO:0000313" key="3">
    <source>
        <dbReference type="EMBL" id="PAS93298.1"/>
    </source>
</evidence>
<organism evidence="3 4">
    <name type="scientific">Candidatus Dactylopiibacterium carminicum</name>
    <dbReference type="NCBI Taxonomy" id="857335"/>
    <lineage>
        <taxon>Bacteria</taxon>
        <taxon>Pseudomonadati</taxon>
        <taxon>Pseudomonadota</taxon>
        <taxon>Betaproteobacteria</taxon>
        <taxon>Rhodocyclales</taxon>
        <taxon>Rhodocyclaceae</taxon>
        <taxon>Candidatus Dactylopiibacterium</taxon>
    </lineage>
</organism>
<name>A0A272ET75_9RHOO</name>
<dbReference type="Proteomes" id="UP000216107">
    <property type="component" value="Unassembled WGS sequence"/>
</dbReference>
<evidence type="ECO:0000313" key="2">
    <source>
        <dbReference type="EMBL" id="KAF7599307.1"/>
    </source>
</evidence>
<protein>
    <recommendedName>
        <fullName evidence="6">PepSY domain-containing protein</fullName>
    </recommendedName>
</protein>
<comment type="caution">
    <text evidence="3">The sequence shown here is derived from an EMBL/GenBank/DDBJ whole genome shotgun (WGS) entry which is preliminary data.</text>
</comment>